<name>A0A7R8ZJ26_9CRUS</name>
<dbReference type="GO" id="GO:0003723">
    <property type="term" value="F:RNA binding"/>
    <property type="evidence" value="ECO:0007669"/>
    <property type="project" value="InterPro"/>
</dbReference>
<reference evidence="1" key="1">
    <citation type="submission" date="2020-11" db="EMBL/GenBank/DDBJ databases">
        <authorList>
            <person name="Tran Van P."/>
        </authorList>
    </citation>
    <scope>NUCLEOTIDE SEQUENCE</scope>
</reference>
<dbReference type="AlphaFoldDB" id="A0A7R8ZJ26"/>
<dbReference type="EMBL" id="OB660178">
    <property type="protein sequence ID" value="CAD7223282.1"/>
    <property type="molecule type" value="Genomic_DNA"/>
</dbReference>
<dbReference type="InterPro" id="IPR000504">
    <property type="entry name" value="RRM_dom"/>
</dbReference>
<dbReference type="SUPFAM" id="SSF54928">
    <property type="entry name" value="RNA-binding domain, RBD"/>
    <property type="match status" value="1"/>
</dbReference>
<sequence length="138" mass="15520">MKPTVERLLVLPPKAKAFVCSFEPLYIAGPRQGEIADEERQRCSSSLVVQSESLREYFGQFGDITEVMVMKDPTTRRSRCIAELSDQLSLVPCTDEFVPIVTRWPSATDFCLHSCTQAVTERSLGFQICRHGFGSWVA</sequence>
<accession>A0A7R8ZJ26</accession>
<dbReference type="Pfam" id="PF00076">
    <property type="entry name" value="RRM_1"/>
    <property type="match status" value="1"/>
</dbReference>
<dbReference type="InterPro" id="IPR012677">
    <property type="entry name" value="Nucleotide-bd_a/b_plait_sf"/>
</dbReference>
<organism evidence="1">
    <name type="scientific">Cyprideis torosa</name>
    <dbReference type="NCBI Taxonomy" id="163714"/>
    <lineage>
        <taxon>Eukaryota</taxon>
        <taxon>Metazoa</taxon>
        <taxon>Ecdysozoa</taxon>
        <taxon>Arthropoda</taxon>
        <taxon>Crustacea</taxon>
        <taxon>Oligostraca</taxon>
        <taxon>Ostracoda</taxon>
        <taxon>Podocopa</taxon>
        <taxon>Podocopida</taxon>
        <taxon>Cytherocopina</taxon>
        <taxon>Cytheroidea</taxon>
        <taxon>Cytherideidae</taxon>
        <taxon>Cyprideis</taxon>
    </lineage>
</organism>
<proteinExistence type="predicted"/>
<evidence type="ECO:0000313" key="1">
    <source>
        <dbReference type="EMBL" id="CAD7223282.1"/>
    </source>
</evidence>
<dbReference type="InterPro" id="IPR035979">
    <property type="entry name" value="RBD_domain_sf"/>
</dbReference>
<gene>
    <name evidence="1" type="ORF">CTOB1V02_LOCUS1272</name>
</gene>
<protein>
    <submittedName>
        <fullName evidence="1">Uncharacterized protein</fullName>
    </submittedName>
</protein>
<dbReference type="OrthoDB" id="8300696at2759"/>
<dbReference type="Gene3D" id="3.30.70.330">
    <property type="match status" value="1"/>
</dbReference>